<sequence>MEAVKVLVHASDEFTAAGAKTMLGASEQLHLLPSAQAGTPDVIVAVVDGVVGSSTFAFLRQFQGAGVTSAPRAVVVADRFRAEDLLVAVECGVTALLSRAEIKEGTLPSAVLAVARGSALMSHRLQGILLDQLTQLRFQVLAPAGLTLFGYETRERDVLQLIAEGYQTDEIAKKLAYSEGTVKNVLYGLMNRLRLSTRSQAVAYAMRAGLI</sequence>
<dbReference type="RefSeq" id="WP_044851438.1">
    <property type="nucleotide sequence ID" value="NZ_CP016174.1"/>
</dbReference>
<keyword evidence="1" id="KW-0805">Transcription regulation</keyword>
<dbReference type="PROSITE" id="PS50043">
    <property type="entry name" value="HTH_LUXR_2"/>
    <property type="match status" value="1"/>
</dbReference>
<dbReference type="KEGG" id="aori:SD37_10060"/>
<protein>
    <submittedName>
        <fullName evidence="5">Helix-turn-helix transcriptional regulator</fullName>
    </submittedName>
</protein>
<evidence type="ECO:0000256" key="3">
    <source>
        <dbReference type="ARBA" id="ARBA00023163"/>
    </source>
</evidence>
<evidence type="ECO:0000256" key="1">
    <source>
        <dbReference type="ARBA" id="ARBA00023015"/>
    </source>
</evidence>
<dbReference type="EMBL" id="CP016174">
    <property type="protein sequence ID" value="ANN15951.1"/>
    <property type="molecule type" value="Genomic_DNA"/>
</dbReference>
<dbReference type="SUPFAM" id="SSF46894">
    <property type="entry name" value="C-terminal effector domain of the bipartite response regulators"/>
    <property type="match status" value="1"/>
</dbReference>
<proteinExistence type="predicted"/>
<dbReference type="InterPro" id="IPR039420">
    <property type="entry name" value="WalR-like"/>
</dbReference>
<dbReference type="Proteomes" id="UP000093695">
    <property type="component" value="Chromosome"/>
</dbReference>
<evidence type="ECO:0000259" key="4">
    <source>
        <dbReference type="PROSITE" id="PS50043"/>
    </source>
</evidence>
<dbReference type="SMART" id="SM00421">
    <property type="entry name" value="HTH_LUXR"/>
    <property type="match status" value="1"/>
</dbReference>
<keyword evidence="2" id="KW-0238">DNA-binding</keyword>
<reference evidence="5 6" key="1">
    <citation type="journal article" date="2015" name="Genome Announc.">
        <title>Draft Genome Sequence of Norvancomycin-Producing Strain Amycolatopsis orientalis CPCC200066.</title>
        <authorList>
            <person name="Lei X."/>
            <person name="Yuan F."/>
            <person name="Shi Y."/>
            <person name="Li X."/>
            <person name="Wang L."/>
            <person name="Hong B."/>
        </authorList>
    </citation>
    <scope>NUCLEOTIDE SEQUENCE [LARGE SCALE GENOMIC DNA]</scope>
    <source>
        <strain evidence="5 6">B-37</strain>
    </source>
</reference>
<dbReference type="Gene3D" id="3.40.50.2300">
    <property type="match status" value="1"/>
</dbReference>
<evidence type="ECO:0000256" key="2">
    <source>
        <dbReference type="ARBA" id="ARBA00023125"/>
    </source>
</evidence>
<dbReference type="CDD" id="cd06170">
    <property type="entry name" value="LuxR_C_like"/>
    <property type="match status" value="1"/>
</dbReference>
<dbReference type="Pfam" id="PF00196">
    <property type="entry name" value="GerE"/>
    <property type="match status" value="1"/>
</dbReference>
<accession>A0A193BUQ2</accession>
<dbReference type="GO" id="GO:0006355">
    <property type="term" value="P:regulation of DNA-templated transcription"/>
    <property type="evidence" value="ECO:0007669"/>
    <property type="project" value="InterPro"/>
</dbReference>
<feature type="domain" description="HTH luxR-type" evidence="4">
    <location>
        <begin position="153"/>
        <end position="209"/>
    </location>
</feature>
<keyword evidence="3" id="KW-0804">Transcription</keyword>
<dbReference type="PANTHER" id="PTHR43214:SF24">
    <property type="entry name" value="TRANSCRIPTIONAL REGULATORY PROTEIN NARL-RELATED"/>
    <property type="match status" value="1"/>
</dbReference>
<organism evidence="5 6">
    <name type="scientific">Amycolatopsis orientalis</name>
    <name type="common">Nocardia orientalis</name>
    <dbReference type="NCBI Taxonomy" id="31958"/>
    <lineage>
        <taxon>Bacteria</taxon>
        <taxon>Bacillati</taxon>
        <taxon>Actinomycetota</taxon>
        <taxon>Actinomycetes</taxon>
        <taxon>Pseudonocardiales</taxon>
        <taxon>Pseudonocardiaceae</taxon>
        <taxon>Amycolatopsis</taxon>
    </lineage>
</organism>
<dbReference type="AlphaFoldDB" id="A0A193BUQ2"/>
<evidence type="ECO:0000313" key="6">
    <source>
        <dbReference type="Proteomes" id="UP000093695"/>
    </source>
</evidence>
<dbReference type="GO" id="GO:0003677">
    <property type="term" value="F:DNA binding"/>
    <property type="evidence" value="ECO:0007669"/>
    <property type="project" value="UniProtKB-KW"/>
</dbReference>
<gene>
    <name evidence="5" type="ORF">SD37_10060</name>
</gene>
<name>A0A193BUQ2_AMYOR</name>
<dbReference type="PRINTS" id="PR00038">
    <property type="entry name" value="HTHLUXR"/>
</dbReference>
<evidence type="ECO:0000313" key="5">
    <source>
        <dbReference type="EMBL" id="ANN15951.1"/>
    </source>
</evidence>
<dbReference type="PANTHER" id="PTHR43214">
    <property type="entry name" value="TWO-COMPONENT RESPONSE REGULATOR"/>
    <property type="match status" value="1"/>
</dbReference>
<dbReference type="STRING" id="31958.SD37_10060"/>
<keyword evidence="6" id="KW-1185">Reference proteome</keyword>
<dbReference type="InterPro" id="IPR000792">
    <property type="entry name" value="Tscrpt_reg_LuxR_C"/>
</dbReference>
<dbReference type="InterPro" id="IPR016032">
    <property type="entry name" value="Sig_transdc_resp-reg_C-effctor"/>
</dbReference>